<dbReference type="Proteomes" id="UP000697995">
    <property type="component" value="Unassembled WGS sequence"/>
</dbReference>
<accession>A0ABS1D0K9</accession>
<name>A0ABS1D0K9_9PROT</name>
<dbReference type="EMBL" id="NRSG01000168">
    <property type="protein sequence ID" value="MBK1660341.1"/>
    <property type="molecule type" value="Genomic_DNA"/>
</dbReference>
<evidence type="ECO:0000313" key="1">
    <source>
        <dbReference type="EMBL" id="MBK1660341.1"/>
    </source>
</evidence>
<reference evidence="1 2" key="1">
    <citation type="journal article" date="2020" name="Microorganisms">
        <title>Osmotic Adaptation and Compatible Solute Biosynthesis of Phototrophic Bacteria as Revealed from Genome Analyses.</title>
        <authorList>
            <person name="Imhoff J.F."/>
            <person name="Rahn T."/>
            <person name="Kunzel S."/>
            <person name="Keller A."/>
            <person name="Neulinger S.C."/>
        </authorList>
    </citation>
    <scope>NUCLEOTIDE SEQUENCE [LARGE SCALE GENOMIC DNA]</scope>
    <source>
        <strain evidence="1 2">DSM 15382</strain>
    </source>
</reference>
<organism evidence="1 2">
    <name type="scientific">Paracraurococcus ruber</name>
    <dbReference type="NCBI Taxonomy" id="77675"/>
    <lineage>
        <taxon>Bacteria</taxon>
        <taxon>Pseudomonadati</taxon>
        <taxon>Pseudomonadota</taxon>
        <taxon>Alphaproteobacteria</taxon>
        <taxon>Acetobacterales</taxon>
        <taxon>Roseomonadaceae</taxon>
        <taxon>Paracraurococcus</taxon>
    </lineage>
</organism>
<protein>
    <submittedName>
        <fullName evidence="1">Uncharacterized protein</fullName>
    </submittedName>
</protein>
<evidence type="ECO:0000313" key="2">
    <source>
        <dbReference type="Proteomes" id="UP000697995"/>
    </source>
</evidence>
<comment type="caution">
    <text evidence="1">The sequence shown here is derived from an EMBL/GenBank/DDBJ whole genome shotgun (WGS) entry which is preliminary data.</text>
</comment>
<dbReference type="RefSeq" id="WP_200305959.1">
    <property type="nucleotide sequence ID" value="NZ_NRSG01000168.1"/>
</dbReference>
<proteinExistence type="predicted"/>
<gene>
    <name evidence="1" type="ORF">CKO45_19110</name>
</gene>
<keyword evidence="2" id="KW-1185">Reference proteome</keyword>
<sequence length="93" mass="9390">MHAAPARRQISLLHAPTPAAQALPLRTGIGVRLVLDAGDAAAVEAAAAALKARFGPRFAITARRRAGTGLRLTASLQVSPDEALDAAAATEAG</sequence>